<feature type="transmembrane region" description="Helical" evidence="7">
    <location>
        <begin position="116"/>
        <end position="133"/>
    </location>
</feature>
<evidence type="ECO:0000259" key="8">
    <source>
        <dbReference type="Pfam" id="PF01545"/>
    </source>
</evidence>
<dbReference type="GO" id="GO:0015093">
    <property type="term" value="F:ferrous iron transmembrane transporter activity"/>
    <property type="evidence" value="ECO:0007669"/>
    <property type="project" value="TreeGrafter"/>
</dbReference>
<dbReference type="GO" id="GO:0015341">
    <property type="term" value="F:zinc efflux antiporter activity"/>
    <property type="evidence" value="ECO:0007669"/>
    <property type="project" value="TreeGrafter"/>
</dbReference>
<keyword evidence="4 7" id="KW-0812">Transmembrane</keyword>
<evidence type="ECO:0000256" key="7">
    <source>
        <dbReference type="SAM" id="Phobius"/>
    </source>
</evidence>
<feature type="domain" description="Cation efflux protein transmembrane" evidence="8">
    <location>
        <begin position="14"/>
        <end position="204"/>
    </location>
</feature>
<keyword evidence="6 7" id="KW-0472">Membrane</keyword>
<dbReference type="Proteomes" id="UP000199513">
    <property type="component" value="Unassembled WGS sequence"/>
</dbReference>
<dbReference type="PANTHER" id="PTHR43840:SF15">
    <property type="entry name" value="MITOCHONDRIAL METAL TRANSPORTER 1-RELATED"/>
    <property type="match status" value="1"/>
</dbReference>
<protein>
    <submittedName>
        <fullName evidence="10">Cation diffusion facilitator family transporter</fullName>
    </submittedName>
</protein>
<feature type="transmembrane region" description="Helical" evidence="7">
    <location>
        <begin position="44"/>
        <end position="62"/>
    </location>
</feature>
<dbReference type="Gene3D" id="1.20.1510.10">
    <property type="entry name" value="Cation efflux protein transmembrane domain"/>
    <property type="match status" value="1"/>
</dbReference>
<dbReference type="SUPFAM" id="SSF160240">
    <property type="entry name" value="Cation efflux protein cytoplasmic domain-like"/>
    <property type="match status" value="1"/>
</dbReference>
<feature type="transmembrane region" description="Helical" evidence="7">
    <location>
        <begin position="83"/>
        <end position="104"/>
    </location>
</feature>
<feature type="transmembrane region" description="Helical" evidence="7">
    <location>
        <begin position="154"/>
        <end position="174"/>
    </location>
</feature>
<evidence type="ECO:0000259" key="9">
    <source>
        <dbReference type="Pfam" id="PF16916"/>
    </source>
</evidence>
<keyword evidence="11" id="KW-1185">Reference proteome</keyword>
<dbReference type="InterPro" id="IPR036837">
    <property type="entry name" value="Cation_efflux_CTD_sf"/>
</dbReference>
<dbReference type="RefSeq" id="WP_091548048.1">
    <property type="nucleotide sequence ID" value="NZ_FONY01000027.1"/>
</dbReference>
<organism evidence="10 11">
    <name type="scientific">Thermoflexibacter ruber</name>
    <dbReference type="NCBI Taxonomy" id="1003"/>
    <lineage>
        <taxon>Bacteria</taxon>
        <taxon>Pseudomonadati</taxon>
        <taxon>Bacteroidota</taxon>
        <taxon>Cytophagia</taxon>
        <taxon>Cytophagales</taxon>
        <taxon>Thermoflexibacteraceae</taxon>
        <taxon>Thermoflexibacter</taxon>
    </lineage>
</organism>
<feature type="domain" description="Cation efflux protein cytoplasmic" evidence="9">
    <location>
        <begin position="209"/>
        <end position="288"/>
    </location>
</feature>
<dbReference type="InterPro" id="IPR058533">
    <property type="entry name" value="Cation_efflux_TM"/>
</dbReference>
<keyword evidence="5 7" id="KW-1133">Transmembrane helix</keyword>
<reference evidence="10 11" key="1">
    <citation type="submission" date="2016-10" db="EMBL/GenBank/DDBJ databases">
        <authorList>
            <person name="de Groot N.N."/>
        </authorList>
    </citation>
    <scope>NUCLEOTIDE SEQUENCE [LARGE SCALE GENOMIC DNA]</scope>
    <source>
        <strain>GEY</strain>
        <strain evidence="11">DSM 9560</strain>
    </source>
</reference>
<keyword evidence="3" id="KW-0813">Transport</keyword>
<dbReference type="Pfam" id="PF16916">
    <property type="entry name" value="ZT_dimer"/>
    <property type="match status" value="1"/>
</dbReference>
<dbReference type="InterPro" id="IPR050291">
    <property type="entry name" value="CDF_Transporter"/>
</dbReference>
<dbReference type="EMBL" id="FONY01000027">
    <property type="protein sequence ID" value="SFF34954.1"/>
    <property type="molecule type" value="Genomic_DNA"/>
</dbReference>
<dbReference type="SUPFAM" id="SSF161111">
    <property type="entry name" value="Cation efflux protein transmembrane domain-like"/>
    <property type="match status" value="1"/>
</dbReference>
<evidence type="ECO:0000256" key="3">
    <source>
        <dbReference type="ARBA" id="ARBA00022448"/>
    </source>
</evidence>
<dbReference type="InterPro" id="IPR027469">
    <property type="entry name" value="Cation_efflux_TMD_sf"/>
</dbReference>
<dbReference type="AlphaFoldDB" id="A0A1I2HY34"/>
<dbReference type="InterPro" id="IPR027470">
    <property type="entry name" value="Cation_efflux_CTD"/>
</dbReference>
<evidence type="ECO:0000256" key="5">
    <source>
        <dbReference type="ARBA" id="ARBA00022989"/>
    </source>
</evidence>
<dbReference type="Pfam" id="PF01545">
    <property type="entry name" value="Cation_efflux"/>
    <property type="match status" value="1"/>
</dbReference>
<dbReference type="Gene3D" id="3.30.70.1350">
    <property type="entry name" value="Cation efflux protein, cytoplasmic domain"/>
    <property type="match status" value="1"/>
</dbReference>
<dbReference type="NCBIfam" id="TIGR01297">
    <property type="entry name" value="CDF"/>
    <property type="match status" value="1"/>
</dbReference>
<evidence type="ECO:0000256" key="6">
    <source>
        <dbReference type="ARBA" id="ARBA00023136"/>
    </source>
</evidence>
<evidence type="ECO:0000256" key="1">
    <source>
        <dbReference type="ARBA" id="ARBA00004141"/>
    </source>
</evidence>
<dbReference type="GO" id="GO:0006882">
    <property type="term" value="P:intracellular zinc ion homeostasis"/>
    <property type="evidence" value="ECO:0007669"/>
    <property type="project" value="TreeGrafter"/>
</dbReference>
<dbReference type="InterPro" id="IPR002524">
    <property type="entry name" value="Cation_efflux"/>
</dbReference>
<comment type="similarity">
    <text evidence="2">Belongs to the cation diffusion facilitator (CDF) transporter (TC 2.A.4) family.</text>
</comment>
<evidence type="ECO:0000256" key="4">
    <source>
        <dbReference type="ARBA" id="ARBA00022692"/>
    </source>
</evidence>
<dbReference type="PANTHER" id="PTHR43840">
    <property type="entry name" value="MITOCHONDRIAL METAL TRANSPORTER 1-RELATED"/>
    <property type="match status" value="1"/>
</dbReference>
<feature type="transmembrane region" description="Helical" evidence="7">
    <location>
        <begin position="180"/>
        <end position="197"/>
    </location>
</feature>
<evidence type="ECO:0000313" key="11">
    <source>
        <dbReference type="Proteomes" id="UP000199513"/>
    </source>
</evidence>
<dbReference type="OrthoDB" id="9806522at2"/>
<gene>
    <name evidence="10" type="ORF">SAMN04488541_102758</name>
</gene>
<feature type="transmembrane region" description="Helical" evidence="7">
    <location>
        <begin position="12"/>
        <end position="32"/>
    </location>
</feature>
<accession>A0A1I2HY34</accession>
<dbReference type="STRING" id="1003.SAMN04488541_102758"/>
<dbReference type="GO" id="GO:0015086">
    <property type="term" value="F:cadmium ion transmembrane transporter activity"/>
    <property type="evidence" value="ECO:0007669"/>
    <property type="project" value="TreeGrafter"/>
</dbReference>
<evidence type="ECO:0000313" key="10">
    <source>
        <dbReference type="EMBL" id="SFF34954.1"/>
    </source>
</evidence>
<comment type="subcellular location">
    <subcellularLocation>
        <location evidence="1">Membrane</location>
        <topology evidence="1">Multi-pass membrane protein</topology>
    </subcellularLocation>
</comment>
<dbReference type="GO" id="GO:0005886">
    <property type="term" value="C:plasma membrane"/>
    <property type="evidence" value="ECO:0007669"/>
    <property type="project" value="TreeGrafter"/>
</dbReference>
<proteinExistence type="inferred from homology"/>
<evidence type="ECO:0000256" key="2">
    <source>
        <dbReference type="ARBA" id="ARBA00008114"/>
    </source>
</evidence>
<name>A0A1I2HY34_9BACT</name>
<sequence>MELQKQNIKLQYIVVSVGVALLIAKFLAYFLTNSNAILTDALESIVNVVAGSFALYSLTVAARPKDSSHPYGHGKIEYISASVEGVLIFVTGTSMIIKATYNLFYPSEIEQLDIGILLTALAGGVNYLLGAVIEKRGEKTHSLTLIADGKHLKSDAYSTVGMIIGLGIIYFTGYNWLDNVIAISFGLLICYTGVRILQKSIAGIMDEADYEIIAQVIKVLNENRKENWIDFHHVRVIKFGSQFHVDCHITLPYYLTVKEAHDEMEIIEQIMKENFENQVETAVHTDPCKPDLCPICSKKDCVVRQEPFSKKIEWNLHNTMPDKRLV</sequence>